<dbReference type="Proteomes" id="UP000199657">
    <property type="component" value="Unassembled WGS sequence"/>
</dbReference>
<dbReference type="InterPro" id="IPR000515">
    <property type="entry name" value="MetI-like"/>
</dbReference>
<organism evidence="10 11">
    <name type="scientific">Aquisalimonas asiatica</name>
    <dbReference type="NCBI Taxonomy" id="406100"/>
    <lineage>
        <taxon>Bacteria</taxon>
        <taxon>Pseudomonadati</taxon>
        <taxon>Pseudomonadota</taxon>
        <taxon>Gammaproteobacteria</taxon>
        <taxon>Chromatiales</taxon>
        <taxon>Ectothiorhodospiraceae</taxon>
        <taxon>Aquisalimonas</taxon>
    </lineage>
</organism>
<evidence type="ECO:0000256" key="6">
    <source>
        <dbReference type="ARBA" id="ARBA00023136"/>
    </source>
</evidence>
<dbReference type="InterPro" id="IPR035906">
    <property type="entry name" value="MetI-like_sf"/>
</dbReference>
<dbReference type="Pfam" id="PF00528">
    <property type="entry name" value="BPD_transp_1"/>
    <property type="match status" value="1"/>
</dbReference>
<feature type="transmembrane region" description="Helical" evidence="8">
    <location>
        <begin position="295"/>
        <end position="321"/>
    </location>
</feature>
<dbReference type="AlphaFoldDB" id="A0A1H8PZM4"/>
<dbReference type="EMBL" id="FOEG01000001">
    <property type="protein sequence ID" value="SEO47117.1"/>
    <property type="molecule type" value="Genomic_DNA"/>
</dbReference>
<keyword evidence="6 8" id="KW-0472">Membrane</keyword>
<keyword evidence="5 8" id="KW-1133">Transmembrane helix</keyword>
<reference evidence="10 11" key="1">
    <citation type="submission" date="2016-10" db="EMBL/GenBank/DDBJ databases">
        <authorList>
            <person name="de Groot N.N."/>
        </authorList>
    </citation>
    <scope>NUCLEOTIDE SEQUENCE [LARGE SCALE GENOMIC DNA]</scope>
    <source>
        <strain evidence="10 11">CGMCC 1.6291</strain>
    </source>
</reference>
<sequence length="328" mass="34808">MSATLLKLLVTRLGQGALIMLLVSAVIFTLLRVVPGDPARLIVGGMADDQVRAELSAELGLTDPIPVQYLTYLGNVLRGDLGQSFVRPSQSREDVTDAEDVVRGERASVARLLLERLPLSLGLAASSLLIALAISVPLGVYAGLNPGRWPDKLAFYTGSIFVSIPNFWLGLVLILVVSANLGWLPAIGYQGMAYAVLPAIVLAVEVSPVLMRTISVSMAETMQQKFIDYGGVRGLSPGRVVIAHGLRNASVPLLNVVGIQASTLLGGVVVVEYVFNYPGLGLLTIDAVLQRDFPVLQGIALFLAGTFVLVNIAVDMAAALIDPRLESE</sequence>
<protein>
    <submittedName>
        <fullName evidence="10">Peptide/nickel transport system permease protein</fullName>
    </submittedName>
</protein>
<feature type="transmembrane region" description="Helical" evidence="8">
    <location>
        <begin position="253"/>
        <end position="275"/>
    </location>
</feature>
<evidence type="ECO:0000256" key="4">
    <source>
        <dbReference type="ARBA" id="ARBA00022692"/>
    </source>
</evidence>
<name>A0A1H8PZM4_9GAMM</name>
<dbReference type="PROSITE" id="PS50928">
    <property type="entry name" value="ABC_TM1"/>
    <property type="match status" value="1"/>
</dbReference>
<comment type="similarity">
    <text evidence="7">Belongs to the binding-protein-dependent transport system permease family. OppBC subfamily.</text>
</comment>
<dbReference type="PANTHER" id="PTHR43163">
    <property type="entry name" value="DIPEPTIDE TRANSPORT SYSTEM PERMEASE PROTEIN DPPB-RELATED"/>
    <property type="match status" value="1"/>
</dbReference>
<dbReference type="CDD" id="cd06261">
    <property type="entry name" value="TM_PBP2"/>
    <property type="match status" value="1"/>
</dbReference>
<keyword evidence="11" id="KW-1185">Reference proteome</keyword>
<dbReference type="GO" id="GO:0055085">
    <property type="term" value="P:transmembrane transport"/>
    <property type="evidence" value="ECO:0007669"/>
    <property type="project" value="InterPro"/>
</dbReference>
<evidence type="ECO:0000256" key="5">
    <source>
        <dbReference type="ARBA" id="ARBA00022989"/>
    </source>
</evidence>
<feature type="transmembrane region" description="Helical" evidence="8">
    <location>
        <begin position="153"/>
        <end position="179"/>
    </location>
</feature>
<evidence type="ECO:0000256" key="3">
    <source>
        <dbReference type="ARBA" id="ARBA00022475"/>
    </source>
</evidence>
<keyword evidence="2 8" id="KW-0813">Transport</keyword>
<feature type="transmembrane region" description="Helical" evidence="8">
    <location>
        <begin position="121"/>
        <end position="141"/>
    </location>
</feature>
<feature type="domain" description="ABC transmembrane type-1" evidence="9">
    <location>
        <begin position="117"/>
        <end position="314"/>
    </location>
</feature>
<evidence type="ECO:0000256" key="8">
    <source>
        <dbReference type="RuleBase" id="RU363032"/>
    </source>
</evidence>
<accession>A0A1H8PZM4</accession>
<dbReference type="Pfam" id="PF19300">
    <property type="entry name" value="BPD_transp_1_N"/>
    <property type="match status" value="1"/>
</dbReference>
<dbReference type="RefSeq" id="WP_216110650.1">
    <property type="nucleotide sequence ID" value="NZ_FOEG01000001.1"/>
</dbReference>
<evidence type="ECO:0000256" key="2">
    <source>
        <dbReference type="ARBA" id="ARBA00022448"/>
    </source>
</evidence>
<keyword evidence="3" id="KW-1003">Cell membrane</keyword>
<keyword evidence="4 8" id="KW-0812">Transmembrane</keyword>
<dbReference type="Gene3D" id="1.10.3720.10">
    <property type="entry name" value="MetI-like"/>
    <property type="match status" value="1"/>
</dbReference>
<comment type="subcellular location">
    <subcellularLocation>
        <location evidence="1 8">Cell membrane</location>
        <topology evidence="1 8">Multi-pass membrane protein</topology>
    </subcellularLocation>
</comment>
<evidence type="ECO:0000256" key="7">
    <source>
        <dbReference type="ARBA" id="ARBA00024202"/>
    </source>
</evidence>
<evidence type="ECO:0000313" key="11">
    <source>
        <dbReference type="Proteomes" id="UP000199657"/>
    </source>
</evidence>
<dbReference type="STRING" id="406100.SAMN04488052_101243"/>
<evidence type="ECO:0000313" key="10">
    <source>
        <dbReference type="EMBL" id="SEO47117.1"/>
    </source>
</evidence>
<gene>
    <name evidence="10" type="ORF">SAMN04488052_101243</name>
</gene>
<evidence type="ECO:0000259" key="9">
    <source>
        <dbReference type="PROSITE" id="PS50928"/>
    </source>
</evidence>
<dbReference type="GO" id="GO:0005886">
    <property type="term" value="C:plasma membrane"/>
    <property type="evidence" value="ECO:0007669"/>
    <property type="project" value="UniProtKB-SubCell"/>
</dbReference>
<dbReference type="SUPFAM" id="SSF161098">
    <property type="entry name" value="MetI-like"/>
    <property type="match status" value="1"/>
</dbReference>
<proteinExistence type="inferred from homology"/>
<evidence type="ECO:0000256" key="1">
    <source>
        <dbReference type="ARBA" id="ARBA00004651"/>
    </source>
</evidence>
<feature type="transmembrane region" description="Helical" evidence="8">
    <location>
        <begin position="12"/>
        <end position="31"/>
    </location>
</feature>
<feature type="transmembrane region" description="Helical" evidence="8">
    <location>
        <begin position="191"/>
        <end position="211"/>
    </location>
</feature>
<dbReference type="PANTHER" id="PTHR43163:SF6">
    <property type="entry name" value="DIPEPTIDE TRANSPORT SYSTEM PERMEASE PROTEIN DPPB-RELATED"/>
    <property type="match status" value="1"/>
</dbReference>
<dbReference type="InterPro" id="IPR045621">
    <property type="entry name" value="BPD_transp_1_N"/>
</dbReference>